<name>A0A3A2ZRR0_9EURO</name>
<dbReference type="PANTHER" id="PTHR47425">
    <property type="entry name" value="FARB-RELATED"/>
    <property type="match status" value="1"/>
</dbReference>
<dbReference type="Pfam" id="PF04082">
    <property type="entry name" value="Fungal_trans"/>
    <property type="match status" value="1"/>
</dbReference>
<feature type="compositionally biased region" description="Polar residues" evidence="2">
    <location>
        <begin position="579"/>
        <end position="596"/>
    </location>
</feature>
<evidence type="ECO:0000256" key="2">
    <source>
        <dbReference type="SAM" id="MobiDB-lite"/>
    </source>
</evidence>
<dbReference type="AlphaFoldDB" id="A0A3A2ZRR0"/>
<accession>A0A3A2ZRR0</accession>
<protein>
    <submittedName>
        <fullName evidence="4">Transcription factor</fullName>
    </submittedName>
</protein>
<gene>
    <name evidence="4" type="ORF">PHISCL_01825</name>
</gene>
<dbReference type="STRING" id="2070753.A0A3A2ZRR0"/>
<dbReference type="GO" id="GO:0006351">
    <property type="term" value="P:DNA-templated transcription"/>
    <property type="evidence" value="ECO:0007669"/>
    <property type="project" value="InterPro"/>
</dbReference>
<comment type="caution">
    <text evidence="4">The sequence shown here is derived from an EMBL/GenBank/DDBJ whole genome shotgun (WGS) entry which is preliminary data.</text>
</comment>
<dbReference type="EMBL" id="MVGC01000036">
    <property type="protein sequence ID" value="RJE25849.1"/>
    <property type="molecule type" value="Genomic_DNA"/>
</dbReference>
<proteinExistence type="predicted"/>
<evidence type="ECO:0000313" key="4">
    <source>
        <dbReference type="EMBL" id="RJE25849.1"/>
    </source>
</evidence>
<feature type="region of interest" description="Disordered" evidence="2">
    <location>
        <begin position="548"/>
        <end position="629"/>
    </location>
</feature>
<organism evidence="4 5">
    <name type="scientific">Aspergillus sclerotialis</name>
    <dbReference type="NCBI Taxonomy" id="2070753"/>
    <lineage>
        <taxon>Eukaryota</taxon>
        <taxon>Fungi</taxon>
        <taxon>Dikarya</taxon>
        <taxon>Ascomycota</taxon>
        <taxon>Pezizomycotina</taxon>
        <taxon>Eurotiomycetes</taxon>
        <taxon>Eurotiomycetidae</taxon>
        <taxon>Eurotiales</taxon>
        <taxon>Aspergillaceae</taxon>
        <taxon>Aspergillus</taxon>
        <taxon>Aspergillus subgen. Polypaecilum</taxon>
    </lineage>
</organism>
<dbReference type="InterPro" id="IPR052761">
    <property type="entry name" value="Fungal_Detox/Toxin_TFs"/>
</dbReference>
<keyword evidence="5" id="KW-1185">Reference proteome</keyword>
<dbReference type="OrthoDB" id="4451586at2759"/>
<dbReference type="Proteomes" id="UP000266188">
    <property type="component" value="Unassembled WGS sequence"/>
</dbReference>
<reference evidence="5" key="1">
    <citation type="submission" date="2017-02" db="EMBL/GenBank/DDBJ databases">
        <authorList>
            <person name="Tafer H."/>
            <person name="Lopandic K."/>
        </authorList>
    </citation>
    <scope>NUCLEOTIDE SEQUENCE [LARGE SCALE GENOMIC DNA]</scope>
    <source>
        <strain evidence="5">CBS 366.77</strain>
    </source>
</reference>
<dbReference type="SMART" id="SM00906">
    <property type="entry name" value="Fungal_trans"/>
    <property type="match status" value="1"/>
</dbReference>
<dbReference type="InterPro" id="IPR007219">
    <property type="entry name" value="XnlR_reg_dom"/>
</dbReference>
<keyword evidence="1" id="KW-0539">Nucleus</keyword>
<evidence type="ECO:0000259" key="3">
    <source>
        <dbReference type="SMART" id="SM00906"/>
    </source>
</evidence>
<feature type="domain" description="Xylanolytic transcriptional activator regulatory" evidence="3">
    <location>
        <begin position="223"/>
        <end position="297"/>
    </location>
</feature>
<evidence type="ECO:0000313" key="5">
    <source>
        <dbReference type="Proteomes" id="UP000266188"/>
    </source>
</evidence>
<feature type="compositionally biased region" description="Polar residues" evidence="2">
    <location>
        <begin position="606"/>
        <end position="629"/>
    </location>
</feature>
<dbReference type="CDD" id="cd12148">
    <property type="entry name" value="fungal_TF_MHR"/>
    <property type="match status" value="1"/>
</dbReference>
<sequence length="723" mass="81307">MATKRKQDGVNDEHLAKRHPMGYNARAPWLHDTKPTQGWRTLGERAVQPSLPLSNMVSALQDLIDPEFDPLVALLDDEPRFLKPLPSRVAPEDLEFLRFRGALSVPESGLRNELLRCYIQWVHSFLPVLNLQEFLRCIAENDPNGQVSILLFQAVMFVATAFVDLKHLQDAGYATRKNARNAFYTRLRLLYSLDCEEDRIVILQTVLLMTYWSDHENSPQRDIWDWIGVCNTQAHSIGLNRDPSSAANMDTKTKQLRTRLWWSLYTRDRLIALGLRRPTQVNEGTCSVPLLKLEDFDFEPFKPSVLAMLHCRQLEDVSHQKRLATMFIEKVRLCQWTGRVLFAQYAPSQRNFGTTNQTTITLIPRQASESELARCSQKLDSWVNGLPKDAQFIPDSRDNFKEGEDVLLLHSAMLRMLYHATISALYRPWALGTNKDQSHSHLGLSTTARTKMEDAASGITHIIQGLSQLNLTRFLPQSGVTVILPAAVAHLTNTTSENPAVRETSIHNFHRCIQALHRLKDIYPAADMEAANIEAAVRLQAGSEGFTNIMQYNTPNSNPPEPLSRKQSSDSASKPVFPSGQNAEYSTQGGSPNQRRTNSETKHTLDTTPSNRDPPNQEQKPSTGYTETFASPHYSSPFLSTDLFLDPFADFSAGATSLGYQEDIDWTQELLKGTEFNSHPSSGLDHFLDLNTPPKEGDGFMGRSNGAITGDLDRDLGLLHDVD</sequence>
<evidence type="ECO:0000256" key="1">
    <source>
        <dbReference type="ARBA" id="ARBA00023242"/>
    </source>
</evidence>
<dbReference type="PANTHER" id="PTHR47425:SF1">
    <property type="entry name" value="MISCELLANEOUS ZN(II)2CYS6 TRANSCRIPTION FACTOR (EUROFUNG)"/>
    <property type="match status" value="1"/>
</dbReference>
<dbReference type="GO" id="GO:0008270">
    <property type="term" value="F:zinc ion binding"/>
    <property type="evidence" value="ECO:0007669"/>
    <property type="project" value="InterPro"/>
</dbReference>
<dbReference type="GO" id="GO:0003677">
    <property type="term" value="F:DNA binding"/>
    <property type="evidence" value="ECO:0007669"/>
    <property type="project" value="InterPro"/>
</dbReference>